<keyword evidence="3" id="KW-1185">Reference proteome</keyword>
<dbReference type="HOGENOM" id="CLU_129336_2_0_11"/>
<protein>
    <submittedName>
        <fullName evidence="2">EcaC</fullName>
    </submittedName>
</protein>
<accession>Z9JUT6</accession>
<dbReference type="PATRIC" id="fig|396014.3.peg.1346"/>
<dbReference type="eggNOG" id="COG4319">
    <property type="taxonomic scope" value="Bacteria"/>
</dbReference>
<dbReference type="Gene3D" id="3.10.450.50">
    <property type="match status" value="1"/>
</dbReference>
<dbReference type="EMBL" id="JDYK01000005">
    <property type="protein sequence ID" value="EWS81813.1"/>
    <property type="molecule type" value="Genomic_DNA"/>
</dbReference>
<dbReference type="Pfam" id="PF14534">
    <property type="entry name" value="DUF4440"/>
    <property type="match status" value="1"/>
</dbReference>
<sequence>MTYTITPADSSSSDAEELVALVEELQRTQREEDADGFLDLFDDDAVWVTGGGRRLIGKDVISAFTRQVLPGFAARGSVRYVVEHIRFLSPDLALTGVDQEALTRDGAPLSPRQEGRPSYLWLRTDGRWRIAAGQNTAVPMQA</sequence>
<reference evidence="2 3" key="1">
    <citation type="submission" date="2014-02" db="EMBL/GenBank/DDBJ databases">
        <title>Genome sequence of Brachybacterium phenoliresistens strain W13A50.</title>
        <authorList>
            <person name="Wang X."/>
        </authorList>
    </citation>
    <scope>NUCLEOTIDE SEQUENCE [LARGE SCALE GENOMIC DNA]</scope>
    <source>
        <strain evidence="2 3">W13A50</strain>
    </source>
</reference>
<evidence type="ECO:0000259" key="1">
    <source>
        <dbReference type="Pfam" id="PF14534"/>
    </source>
</evidence>
<dbReference type="SUPFAM" id="SSF54427">
    <property type="entry name" value="NTF2-like"/>
    <property type="match status" value="1"/>
</dbReference>
<dbReference type="AlphaFoldDB" id="Z9JUT6"/>
<proteinExistence type="predicted"/>
<dbReference type="RefSeq" id="WP_038371569.1">
    <property type="nucleotide sequence ID" value="NZ_KK069991.1"/>
</dbReference>
<name>Z9JUT6_9MICO</name>
<dbReference type="InterPro" id="IPR032710">
    <property type="entry name" value="NTF2-like_dom_sf"/>
</dbReference>
<evidence type="ECO:0000313" key="2">
    <source>
        <dbReference type="EMBL" id="EWS81813.1"/>
    </source>
</evidence>
<dbReference type="STRING" id="396014.BF93_14995"/>
<evidence type="ECO:0000313" key="3">
    <source>
        <dbReference type="Proteomes" id="UP000023067"/>
    </source>
</evidence>
<gene>
    <name evidence="2" type="ORF">BF93_14995</name>
</gene>
<organism evidence="2 3">
    <name type="scientific">Brachybacterium phenoliresistens</name>
    <dbReference type="NCBI Taxonomy" id="396014"/>
    <lineage>
        <taxon>Bacteria</taxon>
        <taxon>Bacillati</taxon>
        <taxon>Actinomycetota</taxon>
        <taxon>Actinomycetes</taxon>
        <taxon>Micrococcales</taxon>
        <taxon>Dermabacteraceae</taxon>
        <taxon>Brachybacterium</taxon>
    </lineage>
</organism>
<dbReference type="InterPro" id="IPR011944">
    <property type="entry name" value="Steroid_delta5-4_isomerase"/>
</dbReference>
<feature type="domain" description="DUF4440" evidence="1">
    <location>
        <begin position="19"/>
        <end position="130"/>
    </location>
</feature>
<comment type="caution">
    <text evidence="2">The sequence shown here is derived from an EMBL/GenBank/DDBJ whole genome shotgun (WGS) entry which is preliminary data.</text>
</comment>
<dbReference type="InterPro" id="IPR027843">
    <property type="entry name" value="DUF4440"/>
</dbReference>
<dbReference type="NCBIfam" id="TIGR02246">
    <property type="entry name" value="SgcJ/EcaC family oxidoreductase"/>
    <property type="match status" value="1"/>
</dbReference>
<dbReference type="Proteomes" id="UP000023067">
    <property type="component" value="Unassembled WGS sequence"/>
</dbReference>